<sequence>MLNDFPTHIRRVMWFQQDGAPAHYVRDVRNYLDITFPNQWIGRGGPVISPPCSPDLSCLDFLLWGHLKSLVYETPIESAEELVARLSAAAGELRDLPVVSQEVRQSFLHVVPRA</sequence>
<dbReference type="AlphaFoldDB" id="A0A4Y2NK72"/>
<dbReference type="PANTHER" id="PTHR47326">
    <property type="entry name" value="TRANSPOSABLE ELEMENT TC3 TRANSPOSASE-LIKE PROTEIN"/>
    <property type="match status" value="1"/>
</dbReference>
<accession>A0A4Y2NK72</accession>
<dbReference type="Proteomes" id="UP000499080">
    <property type="component" value="Unassembled WGS sequence"/>
</dbReference>
<protein>
    <recommendedName>
        <fullName evidence="3">Tc1-like transposase DDE domain-containing protein</fullName>
    </recommendedName>
</protein>
<organism evidence="1 2">
    <name type="scientific">Araneus ventricosus</name>
    <name type="common">Orbweaver spider</name>
    <name type="synonym">Epeira ventricosa</name>
    <dbReference type="NCBI Taxonomy" id="182803"/>
    <lineage>
        <taxon>Eukaryota</taxon>
        <taxon>Metazoa</taxon>
        <taxon>Ecdysozoa</taxon>
        <taxon>Arthropoda</taxon>
        <taxon>Chelicerata</taxon>
        <taxon>Arachnida</taxon>
        <taxon>Araneae</taxon>
        <taxon>Araneomorphae</taxon>
        <taxon>Entelegynae</taxon>
        <taxon>Araneoidea</taxon>
        <taxon>Araneidae</taxon>
        <taxon>Araneus</taxon>
    </lineage>
</organism>
<dbReference type="OrthoDB" id="6436917at2759"/>
<name>A0A4Y2NK72_ARAVE</name>
<evidence type="ECO:0000313" key="2">
    <source>
        <dbReference type="Proteomes" id="UP000499080"/>
    </source>
</evidence>
<evidence type="ECO:0000313" key="1">
    <source>
        <dbReference type="EMBL" id="GBN39691.1"/>
    </source>
</evidence>
<gene>
    <name evidence="1" type="ORF">AVEN_129168_1</name>
</gene>
<dbReference type="EMBL" id="BGPR01009390">
    <property type="protein sequence ID" value="GBN39691.1"/>
    <property type="molecule type" value="Genomic_DNA"/>
</dbReference>
<dbReference type="GO" id="GO:0003676">
    <property type="term" value="F:nucleic acid binding"/>
    <property type="evidence" value="ECO:0007669"/>
    <property type="project" value="InterPro"/>
</dbReference>
<comment type="caution">
    <text evidence="1">The sequence shown here is derived from an EMBL/GenBank/DDBJ whole genome shotgun (WGS) entry which is preliminary data.</text>
</comment>
<dbReference type="InterPro" id="IPR036397">
    <property type="entry name" value="RNaseH_sf"/>
</dbReference>
<proteinExistence type="predicted"/>
<reference evidence="1 2" key="1">
    <citation type="journal article" date="2019" name="Sci. Rep.">
        <title>Orb-weaving spider Araneus ventricosus genome elucidates the spidroin gene catalogue.</title>
        <authorList>
            <person name="Kono N."/>
            <person name="Nakamura H."/>
            <person name="Ohtoshi R."/>
            <person name="Moran D.A.P."/>
            <person name="Shinohara A."/>
            <person name="Yoshida Y."/>
            <person name="Fujiwara M."/>
            <person name="Mori M."/>
            <person name="Tomita M."/>
            <person name="Arakawa K."/>
        </authorList>
    </citation>
    <scope>NUCLEOTIDE SEQUENCE [LARGE SCALE GENOMIC DNA]</scope>
</reference>
<keyword evidence="2" id="KW-1185">Reference proteome</keyword>
<dbReference type="Gene3D" id="3.30.420.10">
    <property type="entry name" value="Ribonuclease H-like superfamily/Ribonuclease H"/>
    <property type="match status" value="1"/>
</dbReference>
<evidence type="ECO:0008006" key="3">
    <source>
        <dbReference type="Google" id="ProtNLM"/>
    </source>
</evidence>
<dbReference type="PANTHER" id="PTHR47326:SF1">
    <property type="entry name" value="HTH PSQ-TYPE DOMAIN-CONTAINING PROTEIN"/>
    <property type="match status" value="1"/>
</dbReference>